<evidence type="ECO:0000313" key="4">
    <source>
        <dbReference type="EMBL" id="KAH0572083.1"/>
    </source>
</evidence>
<dbReference type="VEuPathDB" id="GiardiaDB:SS50377_26290"/>
<organism evidence="2">
    <name type="scientific">Spironucleus salmonicida</name>
    <dbReference type="NCBI Taxonomy" id="348837"/>
    <lineage>
        <taxon>Eukaryota</taxon>
        <taxon>Metamonada</taxon>
        <taxon>Diplomonadida</taxon>
        <taxon>Hexamitidae</taxon>
        <taxon>Hexamitinae</taxon>
        <taxon>Spironucleus</taxon>
    </lineage>
</organism>
<reference evidence="3" key="2">
    <citation type="submission" date="2020-12" db="EMBL/GenBank/DDBJ databases">
        <title>New Spironucleus salmonicida genome in near-complete chromosomes.</title>
        <authorList>
            <person name="Xu F."/>
            <person name="Kurt Z."/>
            <person name="Jimenez-Gonzalez A."/>
            <person name="Astvaldsson A."/>
            <person name="Andersson J.O."/>
            <person name="Svard S.G."/>
        </authorList>
    </citation>
    <scope>NUCLEOTIDE SEQUENCE</scope>
    <source>
        <strain evidence="3">ATCC 50377</strain>
    </source>
</reference>
<dbReference type="EMBL" id="KI545951">
    <property type="protein sequence ID" value="EST49433.1"/>
    <property type="molecule type" value="Genomic_DNA"/>
</dbReference>
<dbReference type="EMBL" id="AUWU02000006">
    <property type="protein sequence ID" value="KAH0572091.1"/>
    <property type="molecule type" value="Genomic_DNA"/>
</dbReference>
<dbReference type="EMBL" id="AUWU02000006">
    <property type="protein sequence ID" value="KAH0572073.1"/>
    <property type="molecule type" value="Genomic_DNA"/>
</dbReference>
<proteinExistence type="predicted"/>
<evidence type="ECO:0000313" key="2">
    <source>
        <dbReference type="EMBL" id="EST49433.1"/>
    </source>
</evidence>
<feature type="region of interest" description="Disordered" evidence="1">
    <location>
        <begin position="1"/>
        <end position="24"/>
    </location>
</feature>
<evidence type="ECO:0000313" key="3">
    <source>
        <dbReference type="EMBL" id="KAH0572073.1"/>
    </source>
</evidence>
<evidence type="ECO:0000313" key="5">
    <source>
        <dbReference type="EMBL" id="KAH0572091.1"/>
    </source>
</evidence>
<dbReference type="AlphaFoldDB" id="V6LYT5"/>
<keyword evidence="6" id="KW-1185">Reference proteome</keyword>
<dbReference type="Proteomes" id="UP000018208">
    <property type="component" value="Unassembled WGS sequence"/>
</dbReference>
<evidence type="ECO:0000256" key="1">
    <source>
        <dbReference type="SAM" id="MobiDB-lite"/>
    </source>
</evidence>
<sequence length="103" mass="11942">MRDMSLARRRGQHTSDQRNKRKQCVLPQKLQQIPDCGISTHIPPLQTPSQLTSNRLCQTMNQMLLVDTLNKEDISQGEDRTDYTLHNIQSEIQQLECLKLVIK</sequence>
<accession>V6LYT5</accession>
<name>V6LYT5_9EUKA</name>
<evidence type="ECO:0000313" key="6">
    <source>
        <dbReference type="Proteomes" id="UP000018208"/>
    </source>
</evidence>
<reference evidence="2 3" key="1">
    <citation type="journal article" date="2014" name="PLoS Genet.">
        <title>The Genome of Spironucleus salmonicida Highlights a Fish Pathogen Adapted to Fluctuating Environments.</title>
        <authorList>
            <person name="Xu F."/>
            <person name="Jerlstrom-Hultqvist J."/>
            <person name="Einarsson E."/>
            <person name="Astvaldsson A."/>
            <person name="Svard S.G."/>
            <person name="Andersson J.O."/>
        </authorList>
    </citation>
    <scope>NUCLEOTIDE SEQUENCE</scope>
    <source>
        <strain evidence="3">ATCC 50377</strain>
    </source>
</reference>
<dbReference type="EMBL" id="AUWU02000006">
    <property type="protein sequence ID" value="KAH0572083.1"/>
    <property type="molecule type" value="Genomic_DNA"/>
</dbReference>
<gene>
    <name evidence="2" type="ORF">SS50377_10264</name>
    <name evidence="3" type="ORF">SS50377_26280</name>
    <name evidence="4" type="ORF">SS50377_26290</name>
    <name evidence="5" type="ORF">SS50377_26298</name>
</gene>
<protein>
    <submittedName>
        <fullName evidence="2">Uncharacterized protein</fullName>
    </submittedName>
</protein>
<dbReference type="VEuPathDB" id="GiardiaDB:SS50377_26298"/>
<dbReference type="VEuPathDB" id="GiardiaDB:SS50377_26280"/>